<feature type="compositionally biased region" description="Low complexity" evidence="1">
    <location>
        <begin position="87"/>
        <end position="97"/>
    </location>
</feature>
<gene>
    <name evidence="2" type="ORF">O9K51_01988</name>
</gene>
<feature type="compositionally biased region" description="Basic and acidic residues" evidence="1">
    <location>
        <begin position="639"/>
        <end position="649"/>
    </location>
</feature>
<feature type="compositionally biased region" description="Basic and acidic residues" evidence="1">
    <location>
        <begin position="370"/>
        <end position="386"/>
    </location>
</feature>
<feature type="region of interest" description="Disordered" evidence="1">
    <location>
        <begin position="514"/>
        <end position="604"/>
    </location>
</feature>
<feature type="compositionally biased region" description="Low complexity" evidence="1">
    <location>
        <begin position="184"/>
        <end position="198"/>
    </location>
</feature>
<feature type="compositionally biased region" description="Basic and acidic residues" evidence="1">
    <location>
        <begin position="272"/>
        <end position="316"/>
    </location>
</feature>
<sequence length="800" mass="86963">MALWPFRRKSSRKRSRSGAALSDGEGPSPQGHGEGAATARAASKKKQRTEPVKLRRRPRTYSFSPGRNDSIRVDRPHGVGPARQPADRAGGAADTGGQQELAWTRTPTLHHKNNPPPSRRRSSKRRREDHEREAEIKAMSAHMPTRPATDAWTTTAGALSKQASKRAKTNATSGQWDKPTSNVSLPLPDSLRSSRSSDSDFVAYKISALDSLAPRPTLRYAQGSSRWTPSRASDPARSGSQKKRVAEWDAIPESGLDARKRIDELADGLDASDLRELMERDNRRRERKRQLEQERVERRLARRAEKQRRDEAEARESGTPPPENHERGVLGRELVGLGIDPPSAVVTSSRRRDSPTPEPVAELEPTSSKEPLESFHRTETIPKDDPPAAEPAAAAAAPTATTKPPAAREVSAPTASQGSILGGLLRAKKSLSKSTLGSDKDRMVVDDEPRKDSVGSNKHARLSISSFLRWGGRSRRNSGPSSFSNTSREEMQAAAQAQAEALAKLQGEDVSQGNYLASKVGAAPKRTRSRFREDLPDFPLSPPDSRVQSPESEPPPLPMVAEVKTPETESRPTVSSRLGTPTSAPRQIEGARAGADDNVYGAQSAEDPYQSISLASIDSEGSWLSGRIGSKRSATLRDSIAKPSRDRAPTESPSTGTPDEAAITEDDYLSRLAPNRHSGTMTAGRPSGEGRPSSDEDEPMREGDVKWGAVGARPQFVQYHQHNRDTMRSHEVLMNMDSGDDDSEAPISPVSPVSPVSLEKADLQRARSVNVGQGHARNFSAGSAKLLDVFPRQSLDKNQA</sequence>
<accession>A0AB34G858</accession>
<feature type="compositionally biased region" description="Basic and acidic residues" evidence="1">
    <location>
        <begin position="438"/>
        <end position="453"/>
    </location>
</feature>
<evidence type="ECO:0000256" key="1">
    <source>
        <dbReference type="SAM" id="MobiDB-lite"/>
    </source>
</evidence>
<dbReference type="Proteomes" id="UP001163105">
    <property type="component" value="Unassembled WGS sequence"/>
</dbReference>
<feature type="compositionally biased region" description="Polar residues" evidence="1">
    <location>
        <begin position="169"/>
        <end position="183"/>
    </location>
</feature>
<feature type="compositionally biased region" description="Low complexity" evidence="1">
    <location>
        <begin position="492"/>
        <end position="501"/>
    </location>
</feature>
<feature type="compositionally biased region" description="Polar residues" evidence="1">
    <location>
        <begin position="222"/>
        <end position="231"/>
    </location>
</feature>
<feature type="region of interest" description="Disordered" evidence="1">
    <location>
        <begin position="618"/>
        <end position="709"/>
    </location>
</feature>
<feature type="compositionally biased region" description="Basic residues" evidence="1">
    <location>
        <begin position="1"/>
        <end position="16"/>
    </location>
</feature>
<dbReference type="EMBL" id="JAQHRD010000001">
    <property type="protein sequence ID" value="KAJ6447213.1"/>
    <property type="molecule type" value="Genomic_DNA"/>
</dbReference>
<feature type="compositionally biased region" description="Basic residues" evidence="1">
    <location>
        <begin position="108"/>
        <end position="125"/>
    </location>
</feature>
<feature type="compositionally biased region" description="Low complexity" evidence="1">
    <location>
        <begin position="390"/>
        <end position="407"/>
    </location>
</feature>
<comment type="caution">
    <text evidence="2">The sequence shown here is derived from an EMBL/GenBank/DDBJ whole genome shotgun (WGS) entry which is preliminary data.</text>
</comment>
<protein>
    <submittedName>
        <fullName evidence="2">Uncharacterized protein</fullName>
    </submittedName>
</protein>
<feature type="compositionally biased region" description="Polar residues" evidence="1">
    <location>
        <begin position="571"/>
        <end position="585"/>
    </location>
</feature>
<reference evidence="2" key="1">
    <citation type="submission" date="2023-01" db="EMBL/GenBank/DDBJ databases">
        <title>The growth and conidiation of Purpureocillium lavendulum are regulated by nitrogen source and histone H3K14 acetylation.</title>
        <authorList>
            <person name="Tang P."/>
            <person name="Han J."/>
            <person name="Zhang C."/>
            <person name="Tang P."/>
            <person name="Qi F."/>
            <person name="Zhang K."/>
            <person name="Liang L."/>
        </authorList>
    </citation>
    <scope>NUCLEOTIDE SEQUENCE</scope>
    <source>
        <strain evidence="2">YMF1.00683</strain>
    </source>
</reference>
<evidence type="ECO:0000313" key="3">
    <source>
        <dbReference type="Proteomes" id="UP001163105"/>
    </source>
</evidence>
<feature type="region of interest" description="Disordered" evidence="1">
    <location>
        <begin position="1"/>
        <end position="198"/>
    </location>
</feature>
<evidence type="ECO:0000313" key="2">
    <source>
        <dbReference type="EMBL" id="KAJ6447213.1"/>
    </source>
</evidence>
<name>A0AB34G858_9HYPO</name>
<feature type="compositionally biased region" description="Basic and acidic residues" evidence="1">
    <location>
        <begin position="126"/>
        <end position="136"/>
    </location>
</feature>
<proteinExistence type="predicted"/>
<feature type="region of interest" description="Disordered" evidence="1">
    <location>
        <begin position="735"/>
        <end position="761"/>
    </location>
</feature>
<keyword evidence="3" id="KW-1185">Reference proteome</keyword>
<feature type="compositionally biased region" description="Low complexity" evidence="1">
    <location>
        <begin position="748"/>
        <end position="757"/>
    </location>
</feature>
<feature type="region of interest" description="Disordered" evidence="1">
    <location>
        <begin position="212"/>
        <end position="501"/>
    </location>
</feature>
<dbReference type="AlphaFoldDB" id="A0AB34G858"/>
<organism evidence="2 3">
    <name type="scientific">Purpureocillium lavendulum</name>
    <dbReference type="NCBI Taxonomy" id="1247861"/>
    <lineage>
        <taxon>Eukaryota</taxon>
        <taxon>Fungi</taxon>
        <taxon>Dikarya</taxon>
        <taxon>Ascomycota</taxon>
        <taxon>Pezizomycotina</taxon>
        <taxon>Sordariomycetes</taxon>
        <taxon>Hypocreomycetidae</taxon>
        <taxon>Hypocreales</taxon>
        <taxon>Ophiocordycipitaceae</taxon>
        <taxon>Purpureocillium</taxon>
    </lineage>
</organism>